<dbReference type="EMBL" id="JAUTAL010000001">
    <property type="protein sequence ID" value="MDQ1094923.1"/>
    <property type="molecule type" value="Genomic_DNA"/>
</dbReference>
<evidence type="ECO:0000313" key="2">
    <source>
        <dbReference type="Proteomes" id="UP001225072"/>
    </source>
</evidence>
<dbReference type="Proteomes" id="UP001225072">
    <property type="component" value="Unassembled WGS sequence"/>
</dbReference>
<dbReference type="RefSeq" id="WP_294273134.1">
    <property type="nucleotide sequence ID" value="NZ_JAUTAL010000001.1"/>
</dbReference>
<evidence type="ECO:0000313" key="1">
    <source>
        <dbReference type="EMBL" id="MDQ1094923.1"/>
    </source>
</evidence>
<name>A0ABU0TFM0_9FLAO</name>
<sequence length="132" mass="15425">MEVNKIKLLIIMFTLTFLTGKAQNSYIYIAPMDVTVPYSISCHNLTDAFKESIKKVKLNNKNKERIYSLIVPLKEMTTKPYTDIRYKGEIYLKKQKIIFCGDEVTISVNGIDYEMSKELLQYIKTLKKVRSR</sequence>
<proteinExistence type="predicted"/>
<accession>A0ABU0TFM0</accession>
<keyword evidence="2" id="KW-1185">Reference proteome</keyword>
<comment type="caution">
    <text evidence="1">The sequence shown here is derived from an EMBL/GenBank/DDBJ whole genome shotgun (WGS) entry which is preliminary data.</text>
</comment>
<protein>
    <submittedName>
        <fullName evidence="1">Uncharacterized protein</fullName>
    </submittedName>
</protein>
<reference evidence="1 2" key="1">
    <citation type="submission" date="2023-07" db="EMBL/GenBank/DDBJ databases">
        <title>Functional and genomic diversity of the sorghum phyllosphere microbiome.</title>
        <authorList>
            <person name="Shade A."/>
        </authorList>
    </citation>
    <scope>NUCLEOTIDE SEQUENCE [LARGE SCALE GENOMIC DNA]</scope>
    <source>
        <strain evidence="1 2">SORGH_AS_1064</strain>
    </source>
</reference>
<organism evidence="1 2">
    <name type="scientific">Chryseobacterium camelliae</name>
    <dbReference type="NCBI Taxonomy" id="1265445"/>
    <lineage>
        <taxon>Bacteria</taxon>
        <taxon>Pseudomonadati</taxon>
        <taxon>Bacteroidota</taxon>
        <taxon>Flavobacteriia</taxon>
        <taxon>Flavobacteriales</taxon>
        <taxon>Weeksellaceae</taxon>
        <taxon>Chryseobacterium group</taxon>
        <taxon>Chryseobacterium</taxon>
    </lineage>
</organism>
<gene>
    <name evidence="1" type="ORF">QE404_000070</name>
</gene>